<keyword evidence="2" id="KW-1185">Reference proteome</keyword>
<dbReference type="Proteomes" id="UP001149165">
    <property type="component" value="Unassembled WGS sequence"/>
</dbReference>
<evidence type="ECO:0000313" key="1">
    <source>
        <dbReference type="EMBL" id="KAJ5080984.1"/>
    </source>
</evidence>
<dbReference type="OrthoDB" id="3350591at2759"/>
<evidence type="ECO:0000313" key="2">
    <source>
        <dbReference type="Proteomes" id="UP001149165"/>
    </source>
</evidence>
<sequence length="68" mass="7619">MATYDYNPGSSTSTKPGSLAIKARISSPGFSIARWIFWRLRLKELTSCKDEEISLLAEQSFDVMTDTV</sequence>
<protein>
    <submittedName>
        <fullName evidence="1">Uncharacterized protein</fullName>
    </submittedName>
</protein>
<proteinExistence type="predicted"/>
<accession>A0A9W9JSP0</accession>
<reference evidence="1" key="2">
    <citation type="journal article" date="2023" name="IMA Fungus">
        <title>Comparative genomic study of the Penicillium genus elucidates a diverse pangenome and 15 lateral gene transfer events.</title>
        <authorList>
            <person name="Petersen C."/>
            <person name="Sorensen T."/>
            <person name="Nielsen M.R."/>
            <person name="Sondergaard T.E."/>
            <person name="Sorensen J.L."/>
            <person name="Fitzpatrick D.A."/>
            <person name="Frisvad J.C."/>
            <person name="Nielsen K.L."/>
        </authorList>
    </citation>
    <scope>NUCLEOTIDE SEQUENCE</scope>
    <source>
        <strain evidence="1">IBT 30069</strain>
    </source>
</reference>
<dbReference type="EMBL" id="JAPQKH010000012">
    <property type="protein sequence ID" value="KAJ5080984.1"/>
    <property type="molecule type" value="Genomic_DNA"/>
</dbReference>
<organism evidence="1 2">
    <name type="scientific">Penicillium angulare</name>
    <dbReference type="NCBI Taxonomy" id="116970"/>
    <lineage>
        <taxon>Eukaryota</taxon>
        <taxon>Fungi</taxon>
        <taxon>Dikarya</taxon>
        <taxon>Ascomycota</taxon>
        <taxon>Pezizomycotina</taxon>
        <taxon>Eurotiomycetes</taxon>
        <taxon>Eurotiomycetidae</taxon>
        <taxon>Eurotiales</taxon>
        <taxon>Aspergillaceae</taxon>
        <taxon>Penicillium</taxon>
    </lineage>
</organism>
<comment type="caution">
    <text evidence="1">The sequence shown here is derived from an EMBL/GenBank/DDBJ whole genome shotgun (WGS) entry which is preliminary data.</text>
</comment>
<dbReference type="AlphaFoldDB" id="A0A9W9JSP0"/>
<reference evidence="1" key="1">
    <citation type="submission" date="2022-11" db="EMBL/GenBank/DDBJ databases">
        <authorList>
            <person name="Petersen C."/>
        </authorList>
    </citation>
    <scope>NUCLEOTIDE SEQUENCE</scope>
    <source>
        <strain evidence="1">IBT 30069</strain>
    </source>
</reference>
<name>A0A9W9JSP0_9EURO</name>
<gene>
    <name evidence="1" type="ORF">N7456_013694</name>
</gene>